<gene>
    <name evidence="2" type="ORF">EV102420_02_00220</name>
</gene>
<comment type="caution">
    <text evidence="2">The sequence shown here is derived from an EMBL/GenBank/DDBJ whole genome shotgun (WGS) entry which is preliminary data.</text>
</comment>
<evidence type="ECO:0000256" key="1">
    <source>
        <dbReference type="SAM" id="SignalP"/>
    </source>
</evidence>
<dbReference type="AlphaFoldDB" id="A0A090UX11"/>
<organism evidence="2 3">
    <name type="scientific">Pseudescherichia vulneris NBRC 102420</name>
    <dbReference type="NCBI Taxonomy" id="1115515"/>
    <lineage>
        <taxon>Bacteria</taxon>
        <taxon>Pseudomonadati</taxon>
        <taxon>Pseudomonadota</taxon>
        <taxon>Gammaproteobacteria</taxon>
        <taxon>Enterobacterales</taxon>
        <taxon>Enterobacteriaceae</taxon>
        <taxon>Pseudescherichia</taxon>
    </lineage>
</organism>
<accession>A0A090UX11</accession>
<dbReference type="Gene3D" id="3.40.50.1820">
    <property type="entry name" value="alpha/beta hydrolase"/>
    <property type="match status" value="1"/>
</dbReference>
<proteinExistence type="predicted"/>
<feature type="signal peptide" evidence="1">
    <location>
        <begin position="1"/>
        <end position="21"/>
    </location>
</feature>
<dbReference type="RefSeq" id="WP_042387580.1">
    <property type="nucleotide sequence ID" value="NZ_BBMZ01000002.1"/>
</dbReference>
<dbReference type="EMBL" id="BBMZ01000002">
    <property type="protein sequence ID" value="GAL56418.1"/>
    <property type="molecule type" value="Genomic_DNA"/>
</dbReference>
<evidence type="ECO:0000313" key="2">
    <source>
        <dbReference type="EMBL" id="GAL56418.1"/>
    </source>
</evidence>
<sequence length="84" mass="9194">MSLLKATLLYTSLLMANAAIAVQNQPTTVAKGINTIARQQAYNNAKQPKELMIIPGASHFDLYDKPQFVNPAVDKLTAFFGKNL</sequence>
<evidence type="ECO:0000313" key="3">
    <source>
        <dbReference type="Proteomes" id="UP000029462"/>
    </source>
</evidence>
<name>A0A090UX11_PSEVU</name>
<keyword evidence="3" id="KW-1185">Reference proteome</keyword>
<dbReference type="eggNOG" id="COG1073">
    <property type="taxonomic scope" value="Bacteria"/>
</dbReference>
<dbReference type="InterPro" id="IPR029058">
    <property type="entry name" value="AB_hydrolase_fold"/>
</dbReference>
<reference evidence="2 3" key="1">
    <citation type="submission" date="2014-09" db="EMBL/GenBank/DDBJ databases">
        <title>Whole genome shotgun sequence of Escherichia vulneris NBRC 102420.</title>
        <authorList>
            <person name="Yoshida Y."/>
            <person name="Hosoyama A."/>
            <person name="Tsuchikane K."/>
            <person name="Ohji S."/>
            <person name="Ichikawa N."/>
            <person name="Kimura A."/>
            <person name="Yamazoe A."/>
            <person name="Ezaki T."/>
            <person name="Fujita N."/>
        </authorList>
    </citation>
    <scope>NUCLEOTIDE SEQUENCE [LARGE SCALE GENOMIC DNA]</scope>
    <source>
        <strain evidence="2 3">NBRC 102420</strain>
    </source>
</reference>
<feature type="chain" id="PRO_5001865042" description="Alpha/beta hydrolase" evidence="1">
    <location>
        <begin position="22"/>
        <end position="84"/>
    </location>
</feature>
<dbReference type="STRING" id="1115515.EV102420_02_00220"/>
<dbReference type="SUPFAM" id="SSF53474">
    <property type="entry name" value="alpha/beta-Hydrolases"/>
    <property type="match status" value="1"/>
</dbReference>
<keyword evidence="1" id="KW-0732">Signal</keyword>
<protein>
    <recommendedName>
        <fullName evidence="4">Alpha/beta hydrolase</fullName>
    </recommendedName>
</protein>
<evidence type="ECO:0008006" key="4">
    <source>
        <dbReference type="Google" id="ProtNLM"/>
    </source>
</evidence>
<dbReference type="Proteomes" id="UP000029462">
    <property type="component" value="Unassembled WGS sequence"/>
</dbReference>